<feature type="compositionally biased region" description="Basic and acidic residues" evidence="1">
    <location>
        <begin position="387"/>
        <end position="396"/>
    </location>
</feature>
<feature type="region of interest" description="Disordered" evidence="1">
    <location>
        <begin position="201"/>
        <end position="220"/>
    </location>
</feature>
<dbReference type="EMBL" id="JAWWNJ010000005">
    <property type="protein sequence ID" value="KAK7055620.1"/>
    <property type="molecule type" value="Genomic_DNA"/>
</dbReference>
<feature type="region of interest" description="Disordered" evidence="1">
    <location>
        <begin position="316"/>
        <end position="354"/>
    </location>
</feature>
<feature type="region of interest" description="Disordered" evidence="1">
    <location>
        <begin position="370"/>
        <end position="461"/>
    </location>
</feature>
<reference evidence="3 4" key="1">
    <citation type="journal article" date="2024" name="J Genomics">
        <title>Draft genome sequencing and assembly of Favolaschia claudopus CIRM-BRFM 2984 isolated from oak limbs.</title>
        <authorList>
            <person name="Navarro D."/>
            <person name="Drula E."/>
            <person name="Chaduli D."/>
            <person name="Cazenave R."/>
            <person name="Ahrendt S."/>
            <person name="Wang J."/>
            <person name="Lipzen A."/>
            <person name="Daum C."/>
            <person name="Barry K."/>
            <person name="Grigoriev I.V."/>
            <person name="Favel A."/>
            <person name="Rosso M.N."/>
            <person name="Martin F."/>
        </authorList>
    </citation>
    <scope>NUCLEOTIDE SEQUENCE [LARGE SCALE GENOMIC DNA]</scope>
    <source>
        <strain evidence="3 4">CIRM-BRFM 2984</strain>
    </source>
</reference>
<keyword evidence="2" id="KW-0472">Membrane</keyword>
<feature type="compositionally biased region" description="Low complexity" evidence="1">
    <location>
        <begin position="202"/>
        <end position="220"/>
    </location>
</feature>
<organism evidence="3 4">
    <name type="scientific">Favolaschia claudopus</name>
    <dbReference type="NCBI Taxonomy" id="2862362"/>
    <lineage>
        <taxon>Eukaryota</taxon>
        <taxon>Fungi</taxon>
        <taxon>Dikarya</taxon>
        <taxon>Basidiomycota</taxon>
        <taxon>Agaricomycotina</taxon>
        <taxon>Agaricomycetes</taxon>
        <taxon>Agaricomycetidae</taxon>
        <taxon>Agaricales</taxon>
        <taxon>Marasmiineae</taxon>
        <taxon>Mycenaceae</taxon>
        <taxon>Favolaschia</taxon>
    </lineage>
</organism>
<evidence type="ECO:0000313" key="4">
    <source>
        <dbReference type="Proteomes" id="UP001362999"/>
    </source>
</evidence>
<feature type="compositionally biased region" description="Basic and acidic residues" evidence="1">
    <location>
        <begin position="404"/>
        <end position="447"/>
    </location>
</feature>
<evidence type="ECO:0000256" key="2">
    <source>
        <dbReference type="SAM" id="Phobius"/>
    </source>
</evidence>
<feature type="compositionally biased region" description="Polar residues" evidence="1">
    <location>
        <begin position="334"/>
        <end position="348"/>
    </location>
</feature>
<comment type="caution">
    <text evidence="3">The sequence shown here is derived from an EMBL/GenBank/DDBJ whole genome shotgun (WGS) entry which is preliminary data.</text>
</comment>
<evidence type="ECO:0000313" key="3">
    <source>
        <dbReference type="EMBL" id="KAK7055620.1"/>
    </source>
</evidence>
<dbReference type="AlphaFoldDB" id="A0AAW0DVX7"/>
<accession>A0AAW0DVX7</accession>
<feature type="region of interest" description="Disordered" evidence="1">
    <location>
        <begin position="1"/>
        <end position="24"/>
    </location>
</feature>
<evidence type="ECO:0000256" key="1">
    <source>
        <dbReference type="SAM" id="MobiDB-lite"/>
    </source>
</evidence>
<keyword evidence="2" id="KW-1133">Transmembrane helix</keyword>
<keyword evidence="2" id="KW-0812">Transmembrane</keyword>
<name>A0AAW0DVX7_9AGAR</name>
<gene>
    <name evidence="3" type="ORF">R3P38DRAFT_3564932</name>
</gene>
<keyword evidence="4" id="KW-1185">Reference proteome</keyword>
<dbReference type="Proteomes" id="UP001362999">
    <property type="component" value="Unassembled WGS sequence"/>
</dbReference>
<sequence length="461" mass="49876">MPDSSFNPPWPEPTAELSLSPGAHHASSSKIARQDVADQAAVGAFFRIKKSGIRLLFHAPPDAAKTQCQIFSGNEVLSCFPTANTVVTQDQWADFVWNSNNPDFTQTDRVDVYLFHGDSLEQVLMMPNQVNPRGQAGVVSQQVNDTWWGTRGVDWNGSNISYPFYWLIARHGESLDDGRPKPQATFSAIQTTFADSVLATMSSTSRESTQTDTTTSPTSSAGVVLTTTISGTATTITVPATPNHNIQDNSGHSSFPTWAIVLTVLGIVLVVAILALMVYAILYLRSRDKRERYQVRSSSPDMVAADSAAPVVAAAGGGLARDTSGTSHGHDRTTSPQRTTSPDSTQSHPEVRPFSGSDAAIMANAFRAQLRQTSGQPLDEEDDDDTDREREGEHDIATPMRAQSPERPDAERERETLLRRGLSEGTDIRSVDSIRGVRVESSSDGHGRTSAASPPPNRVSL</sequence>
<protein>
    <submittedName>
        <fullName evidence="3">Uncharacterized protein</fullName>
    </submittedName>
</protein>
<feature type="transmembrane region" description="Helical" evidence="2">
    <location>
        <begin position="258"/>
        <end position="284"/>
    </location>
</feature>
<proteinExistence type="predicted"/>